<dbReference type="RefSeq" id="WP_162414195.1">
    <property type="nucleotide sequence ID" value="NZ_JAHQXE010000005.1"/>
</dbReference>
<dbReference type="AlphaFoldDB" id="A0AA41G355"/>
<proteinExistence type="predicted"/>
<evidence type="ECO:0008006" key="5">
    <source>
        <dbReference type="Google" id="ProtNLM"/>
    </source>
</evidence>
<organism evidence="3 4">
    <name type="scientific">Haloarcula salina</name>
    <dbReference type="NCBI Taxonomy" id="1429914"/>
    <lineage>
        <taxon>Archaea</taxon>
        <taxon>Methanobacteriati</taxon>
        <taxon>Methanobacteriota</taxon>
        <taxon>Stenosarchaea group</taxon>
        <taxon>Halobacteria</taxon>
        <taxon>Halobacteriales</taxon>
        <taxon>Haloarculaceae</taxon>
        <taxon>Haloarcula</taxon>
    </lineage>
</organism>
<comment type="caution">
    <text evidence="3">The sequence shown here is derived from an EMBL/GenBank/DDBJ whole genome shotgun (WGS) entry which is preliminary data.</text>
</comment>
<gene>
    <name evidence="3" type="ORF">KTS37_16925</name>
</gene>
<protein>
    <recommendedName>
        <fullName evidence="5">MarR family transcriptional regulator</fullName>
    </recommendedName>
</protein>
<dbReference type="InterPro" id="IPR057527">
    <property type="entry name" value="HVO_A0261-like_N"/>
</dbReference>
<accession>A0AA41G355</accession>
<name>A0AA41G355_9EURY</name>
<dbReference type="EMBL" id="JAHQXE010000005">
    <property type="protein sequence ID" value="MBV0903470.1"/>
    <property type="molecule type" value="Genomic_DNA"/>
</dbReference>
<dbReference type="Proteomes" id="UP001166304">
    <property type="component" value="Unassembled WGS sequence"/>
</dbReference>
<keyword evidence="4" id="KW-1185">Reference proteome</keyword>
<feature type="domain" description="HVO-A0261-like N-terminal" evidence="2">
    <location>
        <begin position="12"/>
        <end position="85"/>
    </location>
</feature>
<sequence>MGQIPPVVDVVTKRYEFLVALSAPKTKPELVASIDRSRSTVDRAIGALRDADLVERSGSEYVVTYAGRQATEAYEGFRDRLDALQRAHPVLSGLPPDADIDPEVLHGADVDTATPSAPTAPTERNVDILDGTTSFQGIGPAVLPRYVDVIESLWSDTSVDIELVVTDAVVDSLDSSLPDRRDTLEDLSNVSLYVTEKPMPYAVWTAEKSDGAVSGIVVYTETGIKGAINNDTEAMNEWAREKYASFRRDARPLD</sequence>
<reference evidence="3" key="1">
    <citation type="submission" date="2021-06" db="EMBL/GenBank/DDBJ databases">
        <title>New haloarchaea isolates fom saline soil.</title>
        <authorList>
            <person name="Duran-Viseras A."/>
            <person name="Sanchez-Porro C.S."/>
            <person name="Ventosa A."/>
        </authorList>
    </citation>
    <scope>NUCLEOTIDE SEQUENCE</scope>
    <source>
        <strain evidence="3">JCM 18369</strain>
    </source>
</reference>
<dbReference type="SUPFAM" id="SSF46785">
    <property type="entry name" value="Winged helix' DNA-binding domain"/>
    <property type="match status" value="1"/>
</dbReference>
<evidence type="ECO:0000259" key="2">
    <source>
        <dbReference type="Pfam" id="PF25213"/>
    </source>
</evidence>
<dbReference type="Pfam" id="PF25213">
    <property type="entry name" value="HVO_A0261_N"/>
    <property type="match status" value="1"/>
</dbReference>
<evidence type="ECO:0000313" key="4">
    <source>
        <dbReference type="Proteomes" id="UP001166304"/>
    </source>
</evidence>
<evidence type="ECO:0000259" key="1">
    <source>
        <dbReference type="Pfam" id="PF08350"/>
    </source>
</evidence>
<dbReference type="InterPro" id="IPR013561">
    <property type="entry name" value="FilR1_middle_dom"/>
</dbReference>
<dbReference type="InterPro" id="IPR036390">
    <property type="entry name" value="WH_DNA-bd_sf"/>
</dbReference>
<feature type="domain" description="Methanogenesis regulatory protein FilR1 middle" evidence="1">
    <location>
        <begin position="118"/>
        <end position="248"/>
    </location>
</feature>
<dbReference type="Pfam" id="PF08350">
    <property type="entry name" value="FilR1_middle"/>
    <property type="match status" value="1"/>
</dbReference>
<evidence type="ECO:0000313" key="3">
    <source>
        <dbReference type="EMBL" id="MBV0903470.1"/>
    </source>
</evidence>